<dbReference type="Gene3D" id="3.40.50.720">
    <property type="entry name" value="NAD(P)-binding Rossmann-like Domain"/>
    <property type="match status" value="1"/>
</dbReference>
<evidence type="ECO:0000256" key="1">
    <source>
        <dbReference type="ARBA" id="ARBA00006484"/>
    </source>
</evidence>
<organism evidence="3 4">
    <name type="scientific">Pontibacter saemangeumensis</name>
    <dbReference type="NCBI Taxonomy" id="1084525"/>
    <lineage>
        <taxon>Bacteria</taxon>
        <taxon>Pseudomonadati</taxon>
        <taxon>Bacteroidota</taxon>
        <taxon>Cytophagia</taxon>
        <taxon>Cytophagales</taxon>
        <taxon>Hymenobacteraceae</taxon>
        <taxon>Pontibacter</taxon>
    </lineage>
</organism>
<proteinExistence type="inferred from homology"/>
<dbReference type="InterPro" id="IPR036291">
    <property type="entry name" value="NAD(P)-bd_dom_sf"/>
</dbReference>
<dbReference type="NCBIfam" id="NF005559">
    <property type="entry name" value="PRK07231.1"/>
    <property type="match status" value="1"/>
</dbReference>
<dbReference type="PANTHER" id="PTHR43639">
    <property type="entry name" value="OXIDOREDUCTASE, SHORT-CHAIN DEHYDROGENASE/REDUCTASE FAMILY (AFU_ORTHOLOGUE AFUA_5G02870)"/>
    <property type="match status" value="1"/>
</dbReference>
<dbReference type="PANTHER" id="PTHR43639:SF1">
    <property type="entry name" value="SHORT-CHAIN DEHYDROGENASE_REDUCTASE FAMILY PROTEIN"/>
    <property type="match status" value="1"/>
</dbReference>
<dbReference type="SUPFAM" id="SSF51735">
    <property type="entry name" value="NAD(P)-binding Rossmann-fold domains"/>
    <property type="match status" value="1"/>
</dbReference>
<protein>
    <submittedName>
        <fullName evidence="3">SDR family oxidoreductase</fullName>
    </submittedName>
</protein>
<dbReference type="RefSeq" id="WP_345157983.1">
    <property type="nucleotide sequence ID" value="NZ_BAABHC010000005.1"/>
</dbReference>
<dbReference type="PRINTS" id="PR00080">
    <property type="entry name" value="SDRFAMILY"/>
</dbReference>
<dbReference type="InterPro" id="IPR020904">
    <property type="entry name" value="Sc_DH/Rdtase_CS"/>
</dbReference>
<dbReference type="PROSITE" id="PS00061">
    <property type="entry name" value="ADH_SHORT"/>
    <property type="match status" value="1"/>
</dbReference>
<dbReference type="InterPro" id="IPR002347">
    <property type="entry name" value="SDR_fam"/>
</dbReference>
<evidence type="ECO:0000313" key="3">
    <source>
        <dbReference type="EMBL" id="GAA4429492.1"/>
    </source>
</evidence>
<dbReference type="Pfam" id="PF13561">
    <property type="entry name" value="adh_short_C2"/>
    <property type="match status" value="1"/>
</dbReference>
<accession>A0ABP8LGX3</accession>
<reference evidence="4" key="1">
    <citation type="journal article" date="2019" name="Int. J. Syst. Evol. Microbiol.">
        <title>The Global Catalogue of Microorganisms (GCM) 10K type strain sequencing project: providing services to taxonomists for standard genome sequencing and annotation.</title>
        <authorList>
            <consortium name="The Broad Institute Genomics Platform"/>
            <consortium name="The Broad Institute Genome Sequencing Center for Infectious Disease"/>
            <person name="Wu L."/>
            <person name="Ma J."/>
        </authorList>
    </citation>
    <scope>NUCLEOTIDE SEQUENCE [LARGE SCALE GENOMIC DNA]</scope>
    <source>
        <strain evidence="4">JCM 17926</strain>
    </source>
</reference>
<keyword evidence="2" id="KW-0560">Oxidoreductase</keyword>
<name>A0ABP8LGX3_9BACT</name>
<dbReference type="Proteomes" id="UP001500552">
    <property type="component" value="Unassembled WGS sequence"/>
</dbReference>
<gene>
    <name evidence="3" type="ORF">GCM10023188_14920</name>
</gene>
<evidence type="ECO:0000313" key="4">
    <source>
        <dbReference type="Proteomes" id="UP001500552"/>
    </source>
</evidence>
<sequence length="245" mass="26204">MKKMRFEDKICLVSGGSSGIGKATSLQLAREGGKVVVMNRNEEEGKEVVAEIKAAEGEAIYIKTDVGVSADVRAAVQQTLDTWGKVDVLINNAAMMTFKPVTEILEEEWEKLMAVNLRGMFLFCKLCIPHMQGGAIVNVSSVHAHQTTGRVAPYAASKGAIEAFTRALSQEVPIKKLRINSVAPGAVNTPMLWSNPNVQNGTEETEGAVGEPEDLAEAICFLASDEAKFINGTTLVVDGGRLAAL</sequence>
<dbReference type="CDD" id="cd05233">
    <property type="entry name" value="SDR_c"/>
    <property type="match status" value="1"/>
</dbReference>
<comment type="similarity">
    <text evidence="1">Belongs to the short-chain dehydrogenases/reductases (SDR) family.</text>
</comment>
<keyword evidence="4" id="KW-1185">Reference proteome</keyword>
<dbReference type="EMBL" id="BAABHC010000005">
    <property type="protein sequence ID" value="GAA4429492.1"/>
    <property type="molecule type" value="Genomic_DNA"/>
</dbReference>
<evidence type="ECO:0000256" key="2">
    <source>
        <dbReference type="ARBA" id="ARBA00023002"/>
    </source>
</evidence>
<dbReference type="PRINTS" id="PR00081">
    <property type="entry name" value="GDHRDH"/>
</dbReference>
<comment type="caution">
    <text evidence="3">The sequence shown here is derived from an EMBL/GenBank/DDBJ whole genome shotgun (WGS) entry which is preliminary data.</text>
</comment>